<sequence length="70" mass="7517">MGGSGETTRLHLHSGCTVHYSLLRVLLNTELTVPARLGEIVFISTTIAEEKFLAFICPCKALCSVGIIAL</sequence>
<evidence type="ECO:0000313" key="1">
    <source>
        <dbReference type="EMBL" id="KAJ8340162.1"/>
    </source>
</evidence>
<name>A0A9Q1EJX4_SYNKA</name>
<dbReference type="AlphaFoldDB" id="A0A9Q1EJX4"/>
<evidence type="ECO:0000313" key="2">
    <source>
        <dbReference type="Proteomes" id="UP001152622"/>
    </source>
</evidence>
<keyword evidence="2" id="KW-1185">Reference proteome</keyword>
<reference evidence="1" key="1">
    <citation type="journal article" date="2023" name="Science">
        <title>Genome structures resolve the early diversification of teleost fishes.</title>
        <authorList>
            <person name="Parey E."/>
            <person name="Louis A."/>
            <person name="Montfort J."/>
            <person name="Bouchez O."/>
            <person name="Roques C."/>
            <person name="Iampietro C."/>
            <person name="Lluch J."/>
            <person name="Castinel A."/>
            <person name="Donnadieu C."/>
            <person name="Desvignes T."/>
            <person name="Floi Bucao C."/>
            <person name="Jouanno E."/>
            <person name="Wen M."/>
            <person name="Mejri S."/>
            <person name="Dirks R."/>
            <person name="Jansen H."/>
            <person name="Henkel C."/>
            <person name="Chen W.J."/>
            <person name="Zahm M."/>
            <person name="Cabau C."/>
            <person name="Klopp C."/>
            <person name="Thompson A.W."/>
            <person name="Robinson-Rechavi M."/>
            <person name="Braasch I."/>
            <person name="Lecointre G."/>
            <person name="Bobe J."/>
            <person name="Postlethwait J.H."/>
            <person name="Berthelot C."/>
            <person name="Roest Crollius H."/>
            <person name="Guiguen Y."/>
        </authorList>
    </citation>
    <scope>NUCLEOTIDE SEQUENCE</scope>
    <source>
        <strain evidence="1">WJC10195</strain>
    </source>
</reference>
<gene>
    <name evidence="1" type="ORF">SKAU_G00347950</name>
</gene>
<organism evidence="1 2">
    <name type="scientific">Synaphobranchus kaupii</name>
    <name type="common">Kaup's arrowtooth eel</name>
    <dbReference type="NCBI Taxonomy" id="118154"/>
    <lineage>
        <taxon>Eukaryota</taxon>
        <taxon>Metazoa</taxon>
        <taxon>Chordata</taxon>
        <taxon>Craniata</taxon>
        <taxon>Vertebrata</taxon>
        <taxon>Euteleostomi</taxon>
        <taxon>Actinopterygii</taxon>
        <taxon>Neopterygii</taxon>
        <taxon>Teleostei</taxon>
        <taxon>Anguilliformes</taxon>
        <taxon>Synaphobranchidae</taxon>
        <taxon>Synaphobranchus</taxon>
    </lineage>
</organism>
<accession>A0A9Q1EJX4</accession>
<comment type="caution">
    <text evidence="1">The sequence shown here is derived from an EMBL/GenBank/DDBJ whole genome shotgun (WGS) entry which is preliminary data.</text>
</comment>
<dbReference type="Proteomes" id="UP001152622">
    <property type="component" value="Chromosome 16"/>
</dbReference>
<protein>
    <submittedName>
        <fullName evidence="1">Uncharacterized protein</fullName>
    </submittedName>
</protein>
<dbReference type="EMBL" id="JAINUF010000016">
    <property type="protein sequence ID" value="KAJ8340162.1"/>
    <property type="molecule type" value="Genomic_DNA"/>
</dbReference>
<proteinExistence type="predicted"/>